<keyword evidence="14" id="KW-0472">Membrane</keyword>
<keyword evidence="9" id="KW-0479">Metal-binding</keyword>
<dbReference type="GO" id="GO:0030246">
    <property type="term" value="F:carbohydrate binding"/>
    <property type="evidence" value="ECO:0007669"/>
    <property type="project" value="UniProtKB-KW"/>
</dbReference>
<dbReference type="PANTHER" id="PTHR11675">
    <property type="entry name" value="N-ACETYLGALACTOSAMINYLTRANSFERASE"/>
    <property type="match status" value="1"/>
</dbReference>
<dbReference type="PROSITE" id="PS50231">
    <property type="entry name" value="RICIN_B_LECTIN"/>
    <property type="match status" value="1"/>
</dbReference>
<dbReference type="FunFam" id="3.90.550.10:FF:000107">
    <property type="entry name" value="Polypeptide N-acetylgalactosaminyltransferase-like 6"/>
    <property type="match status" value="1"/>
</dbReference>
<feature type="domain" description="Ricin B lectin" evidence="21">
    <location>
        <begin position="398"/>
        <end position="528"/>
    </location>
</feature>
<comment type="catalytic activity">
    <reaction evidence="18">
        <text>L-threonyl-[protein] + UDP-N-acetyl-alpha-D-galactosamine = a 3-O-[N-acetyl-alpha-D-galactosaminyl]-L-threonyl-[protein] + UDP + H(+)</text>
        <dbReference type="Rhea" id="RHEA:52424"/>
        <dbReference type="Rhea" id="RHEA-COMP:11060"/>
        <dbReference type="Rhea" id="RHEA-COMP:11689"/>
        <dbReference type="ChEBI" id="CHEBI:15378"/>
        <dbReference type="ChEBI" id="CHEBI:30013"/>
        <dbReference type="ChEBI" id="CHEBI:58223"/>
        <dbReference type="ChEBI" id="CHEBI:67138"/>
        <dbReference type="ChEBI" id="CHEBI:87075"/>
        <dbReference type="EC" id="2.4.1.41"/>
    </reaction>
</comment>
<dbReference type="InterPro" id="IPR029044">
    <property type="entry name" value="Nucleotide-diphossugar_trans"/>
</dbReference>
<protein>
    <recommendedName>
        <fullName evidence="5 20">Polypeptide N-acetylgalactosaminyltransferase</fullName>
        <ecNumber evidence="20">2.4.1.-</ecNumber>
    </recommendedName>
    <alternativeName>
        <fullName evidence="20">Protein-UDP acetylgalactosaminyltransferase</fullName>
    </alternativeName>
</protein>
<reference evidence="22" key="1">
    <citation type="submission" date="2025-08" db="UniProtKB">
        <authorList>
            <consortium name="Ensembl"/>
        </authorList>
    </citation>
    <scope>IDENTIFICATION</scope>
</reference>
<evidence type="ECO:0000256" key="1">
    <source>
        <dbReference type="ARBA" id="ARBA00001936"/>
    </source>
</evidence>
<evidence type="ECO:0000256" key="15">
    <source>
        <dbReference type="ARBA" id="ARBA00023157"/>
    </source>
</evidence>
<evidence type="ECO:0000256" key="4">
    <source>
        <dbReference type="ARBA" id="ARBA00005680"/>
    </source>
</evidence>
<evidence type="ECO:0000256" key="2">
    <source>
        <dbReference type="ARBA" id="ARBA00004323"/>
    </source>
</evidence>
<keyword evidence="7 20" id="KW-0808">Transferase</keyword>
<dbReference type="SUPFAM" id="SSF53448">
    <property type="entry name" value="Nucleotide-diphospho-sugar transferases"/>
    <property type="match status" value="1"/>
</dbReference>
<evidence type="ECO:0000256" key="18">
    <source>
        <dbReference type="ARBA" id="ARBA00050905"/>
    </source>
</evidence>
<evidence type="ECO:0000256" key="5">
    <source>
        <dbReference type="ARBA" id="ARBA00012644"/>
    </source>
</evidence>
<dbReference type="CDD" id="cd23476">
    <property type="entry name" value="beta-trefoil_Ricin_GALNT10"/>
    <property type="match status" value="1"/>
</dbReference>
<organism evidence="22 23">
    <name type="scientific">Lynx canadensis</name>
    <name type="common">Canada lynx</name>
    <name type="synonym">Felis canadensis</name>
    <dbReference type="NCBI Taxonomy" id="61383"/>
    <lineage>
        <taxon>Eukaryota</taxon>
        <taxon>Metazoa</taxon>
        <taxon>Chordata</taxon>
        <taxon>Craniata</taxon>
        <taxon>Vertebrata</taxon>
        <taxon>Euteleostomi</taxon>
        <taxon>Mammalia</taxon>
        <taxon>Eutheria</taxon>
        <taxon>Laurasiatheria</taxon>
        <taxon>Carnivora</taxon>
        <taxon>Feliformia</taxon>
        <taxon>Felidae</taxon>
        <taxon>Felinae</taxon>
        <taxon>Lynx</taxon>
    </lineage>
</organism>
<dbReference type="GO" id="GO:0000139">
    <property type="term" value="C:Golgi membrane"/>
    <property type="evidence" value="ECO:0007669"/>
    <property type="project" value="UniProtKB-SubCell"/>
</dbReference>
<evidence type="ECO:0000256" key="6">
    <source>
        <dbReference type="ARBA" id="ARBA00022676"/>
    </source>
</evidence>
<evidence type="ECO:0000256" key="13">
    <source>
        <dbReference type="ARBA" id="ARBA00023034"/>
    </source>
</evidence>
<keyword evidence="12" id="KW-1133">Transmembrane helix</keyword>
<dbReference type="Pfam" id="PF02709">
    <property type="entry name" value="Glyco_transf_7C"/>
    <property type="match status" value="1"/>
</dbReference>
<name>A0A667HAA3_LYNCA</name>
<keyword evidence="11" id="KW-0735">Signal-anchor</keyword>
<evidence type="ECO:0000256" key="11">
    <source>
        <dbReference type="ARBA" id="ARBA00022968"/>
    </source>
</evidence>
<dbReference type="FunFam" id="3.90.550.10:FF:000195">
    <property type="entry name" value="Polypeptide N-acetylgalactosaminyltransferase like 6"/>
    <property type="match status" value="1"/>
</dbReference>
<reference evidence="22" key="2">
    <citation type="submission" date="2025-09" db="UniProtKB">
        <authorList>
            <consortium name="Ensembl"/>
        </authorList>
    </citation>
    <scope>IDENTIFICATION</scope>
</reference>
<keyword evidence="15 20" id="KW-1015">Disulfide bond</keyword>
<dbReference type="InterPro" id="IPR000772">
    <property type="entry name" value="Ricin_B_lectin"/>
</dbReference>
<evidence type="ECO:0000256" key="19">
    <source>
        <dbReference type="ARBA" id="ARBA00052209"/>
    </source>
</evidence>
<comment type="catalytic activity">
    <reaction evidence="19">
        <text>L-seryl-[protein] + UDP-N-acetyl-alpha-D-galactosamine = a 3-O-[N-acetyl-alpha-D-galactosaminyl]-L-seryl-[protein] + UDP + H(+)</text>
        <dbReference type="Rhea" id="RHEA:23956"/>
        <dbReference type="Rhea" id="RHEA-COMP:9863"/>
        <dbReference type="Rhea" id="RHEA-COMP:12788"/>
        <dbReference type="ChEBI" id="CHEBI:15378"/>
        <dbReference type="ChEBI" id="CHEBI:29999"/>
        <dbReference type="ChEBI" id="CHEBI:53604"/>
        <dbReference type="ChEBI" id="CHEBI:58223"/>
        <dbReference type="ChEBI" id="CHEBI:67138"/>
        <dbReference type="EC" id="2.4.1.41"/>
    </reaction>
</comment>
<evidence type="ECO:0000313" key="23">
    <source>
        <dbReference type="Proteomes" id="UP000472241"/>
    </source>
</evidence>
<evidence type="ECO:0000256" key="10">
    <source>
        <dbReference type="ARBA" id="ARBA00022734"/>
    </source>
</evidence>
<evidence type="ECO:0000256" key="12">
    <source>
        <dbReference type="ARBA" id="ARBA00022989"/>
    </source>
</evidence>
<evidence type="ECO:0000256" key="16">
    <source>
        <dbReference type="ARBA" id="ARBA00023180"/>
    </source>
</evidence>
<dbReference type="InterPro" id="IPR045885">
    <property type="entry name" value="GalNAc-T"/>
</dbReference>
<keyword evidence="23" id="KW-1185">Reference proteome</keyword>
<dbReference type="CDD" id="cd02510">
    <property type="entry name" value="pp-GalNAc-T"/>
    <property type="match status" value="1"/>
</dbReference>
<evidence type="ECO:0000256" key="20">
    <source>
        <dbReference type="RuleBase" id="RU361242"/>
    </source>
</evidence>
<dbReference type="GO" id="GO:0006493">
    <property type="term" value="P:protein O-linked glycosylation"/>
    <property type="evidence" value="ECO:0007669"/>
    <property type="project" value="UniProtKB-ARBA"/>
</dbReference>
<dbReference type="Pfam" id="PF00652">
    <property type="entry name" value="Ricin_B_lectin"/>
    <property type="match status" value="1"/>
</dbReference>
<evidence type="ECO:0000259" key="21">
    <source>
        <dbReference type="SMART" id="SM00458"/>
    </source>
</evidence>
<evidence type="ECO:0000256" key="8">
    <source>
        <dbReference type="ARBA" id="ARBA00022692"/>
    </source>
</evidence>
<keyword evidence="16" id="KW-0325">Glycoprotein</keyword>
<keyword evidence="6 20" id="KW-0328">Glycosyltransferase</keyword>
<dbReference type="GO" id="GO:0046872">
    <property type="term" value="F:metal ion binding"/>
    <property type="evidence" value="ECO:0007669"/>
    <property type="project" value="UniProtKB-KW"/>
</dbReference>
<evidence type="ECO:0000256" key="14">
    <source>
        <dbReference type="ARBA" id="ARBA00023136"/>
    </source>
</evidence>
<accession>A0A667HAA3</accession>
<dbReference type="SMART" id="SM00458">
    <property type="entry name" value="RICIN"/>
    <property type="match status" value="1"/>
</dbReference>
<dbReference type="EC" id="2.4.1.-" evidence="20"/>
<proteinExistence type="inferred from homology"/>
<dbReference type="UniPathway" id="UPA00378"/>
<comment type="pathway">
    <text evidence="3 20">Protein modification; protein glycosylation.</text>
</comment>
<comment type="cofactor">
    <cofactor evidence="1 20">
        <name>Mn(2+)</name>
        <dbReference type="ChEBI" id="CHEBI:29035"/>
    </cofactor>
</comment>
<dbReference type="Proteomes" id="UP000472241">
    <property type="component" value="Unplaced"/>
</dbReference>
<comment type="similarity">
    <text evidence="4 20">Belongs to the glycosyltransferase 2 family. GalNAc-T subfamily.</text>
</comment>
<dbReference type="GO" id="GO:0004653">
    <property type="term" value="F:polypeptide N-acetylgalactosaminyltransferase activity"/>
    <property type="evidence" value="ECO:0007669"/>
    <property type="project" value="UniProtKB-EC"/>
</dbReference>
<evidence type="ECO:0000313" key="22">
    <source>
        <dbReference type="Ensembl" id="ENSLCNP00005008180.1"/>
    </source>
</evidence>
<evidence type="ECO:0000256" key="7">
    <source>
        <dbReference type="ARBA" id="ARBA00022679"/>
    </source>
</evidence>
<dbReference type="SUPFAM" id="SSF50370">
    <property type="entry name" value="Ricin B-like lectins"/>
    <property type="match status" value="1"/>
</dbReference>
<dbReference type="InterPro" id="IPR035992">
    <property type="entry name" value="Ricin_B-like_lectins"/>
</dbReference>
<keyword evidence="17 20" id="KW-0464">Manganese</keyword>
<dbReference type="Gene3D" id="2.80.10.50">
    <property type="match status" value="1"/>
</dbReference>
<dbReference type="FunFam" id="2.80.10.50:FF:000011">
    <property type="entry name" value="Polypeptide N-acetylgalactosaminyltransferase"/>
    <property type="match status" value="1"/>
</dbReference>
<evidence type="ECO:0000256" key="17">
    <source>
        <dbReference type="ARBA" id="ARBA00023211"/>
    </source>
</evidence>
<evidence type="ECO:0000256" key="9">
    <source>
        <dbReference type="ARBA" id="ARBA00022723"/>
    </source>
</evidence>
<gene>
    <name evidence="22" type="primary">GALNT10</name>
</gene>
<keyword evidence="10 20" id="KW-0430">Lectin</keyword>
<dbReference type="InterPro" id="IPR001173">
    <property type="entry name" value="Glyco_trans_2-like"/>
</dbReference>
<comment type="subcellular location">
    <subcellularLocation>
        <location evidence="2 20">Golgi apparatus membrane</location>
        <topology evidence="2 20">Single-pass type II membrane protein</topology>
    </subcellularLocation>
</comment>
<dbReference type="Pfam" id="PF00535">
    <property type="entry name" value="Glycos_transf_2"/>
    <property type="match status" value="1"/>
</dbReference>
<keyword evidence="13 20" id="KW-0333">Golgi apparatus</keyword>
<keyword evidence="8" id="KW-0812">Transmembrane</keyword>
<dbReference type="InterPro" id="IPR027791">
    <property type="entry name" value="Galactosyl_T_C"/>
</dbReference>
<evidence type="ECO:0000256" key="3">
    <source>
        <dbReference type="ARBA" id="ARBA00004922"/>
    </source>
</evidence>
<dbReference type="Gene3D" id="3.90.550.10">
    <property type="entry name" value="Spore Coat Polysaccharide Biosynthesis Protein SpsA, Chain A"/>
    <property type="match status" value="2"/>
</dbReference>
<sequence length="541" mass="61938">MRRKEKRLLQAVALVLAALVLLPNVGLWALYRERQPDGTPGGSGAAVVPAAGLGSHNQQKKIFFLGDGQKLKDWHDQEAIRRDAQRVGNGEQGRPYPMTDAERVDQAYRENGFNIYVSDKISLNRSLPDIRHPNCNSKRYLETLPNTSIIIPFHNEGWSSLLRTVHSVLNRSPPELIAEIVLVDDFSDRDRIARNRKTIVCPMIDVIDHDDFRYETQAGDAMRGAFDWEMYYKRIPIPPELQKADPSDPFESPVMAGGLFAVDRKWFWELGGYDPGLEIWGGEQYEISFKVWMCGGRMEDIPCSRVGHIYRKYVPYKVPAGVSLARNLKRVAEVWMDEYAEHIYQRRPEYRHLSAGDVAAQKKLRSSLNCKSFKWFMTKIAWDLPKFYPPVEPPAAAWGEIRNVGTGLCADTKHGALGSPLRLESCVRGRGEAAWNNMQVFTFTWREDIRPGDPQHTKKFCFDAISNTSPVTLYDCHSMKGNQLWKYRKDKTLYHPVSGSCMDCSESDHRIFMNTCNPSSLTQQWLFEHTNSTVLEKFNRN</sequence>
<dbReference type="PANTHER" id="PTHR11675:SF41">
    <property type="entry name" value="POLYPEPTIDE N-ACETYLGALACTOSAMINYLTRANSFERASE 10"/>
    <property type="match status" value="1"/>
</dbReference>
<dbReference type="Ensembl" id="ENSLCNT00005009187.1">
    <property type="protein sequence ID" value="ENSLCNP00005008180.1"/>
    <property type="gene ID" value="ENSLCNG00005005363.1"/>
</dbReference>
<dbReference type="AlphaFoldDB" id="A0A667HAA3"/>